<dbReference type="PANTHER" id="PTHR34388">
    <property type="entry name" value="DNA POLYMERASE III SUBUNIT DELTA"/>
    <property type="match status" value="1"/>
</dbReference>
<dbReference type="Pfam" id="PF06144">
    <property type="entry name" value="DNA_pol3_delta"/>
    <property type="match status" value="1"/>
</dbReference>
<evidence type="ECO:0000256" key="1">
    <source>
        <dbReference type="ARBA" id="ARBA00012417"/>
    </source>
</evidence>
<comment type="similarity">
    <text evidence="7">Belongs to the DNA polymerase HolA subunit family.</text>
</comment>
<evidence type="ECO:0000256" key="8">
    <source>
        <dbReference type="ARBA" id="ARBA00049244"/>
    </source>
</evidence>
<dbReference type="GO" id="GO:0003677">
    <property type="term" value="F:DNA binding"/>
    <property type="evidence" value="ECO:0007669"/>
    <property type="project" value="InterPro"/>
</dbReference>
<evidence type="ECO:0000256" key="2">
    <source>
        <dbReference type="ARBA" id="ARBA00017703"/>
    </source>
</evidence>
<organism evidence="12 13">
    <name type="scientific">Pseudomarimonas arenosa</name>
    <dbReference type="NCBI Taxonomy" id="2774145"/>
    <lineage>
        <taxon>Bacteria</taxon>
        <taxon>Pseudomonadati</taxon>
        <taxon>Pseudomonadota</taxon>
        <taxon>Gammaproteobacteria</taxon>
        <taxon>Lysobacterales</taxon>
        <taxon>Lysobacteraceae</taxon>
        <taxon>Pseudomarimonas</taxon>
    </lineage>
</organism>
<evidence type="ECO:0000256" key="3">
    <source>
        <dbReference type="ARBA" id="ARBA00022679"/>
    </source>
</evidence>
<dbReference type="SUPFAM" id="SSF48019">
    <property type="entry name" value="post-AAA+ oligomerization domain-like"/>
    <property type="match status" value="1"/>
</dbReference>
<reference evidence="12 13" key="1">
    <citation type="submission" date="2020-09" db="EMBL/GenBank/DDBJ databases">
        <title>Pseudoxanthomonas sp. CAU 1598 isolated from sand of Yaerae Beach.</title>
        <authorList>
            <person name="Kim W."/>
        </authorList>
    </citation>
    <scope>NUCLEOTIDE SEQUENCE [LARGE SCALE GENOMIC DNA]</scope>
    <source>
        <strain evidence="12 13">CAU 1598</strain>
    </source>
</reference>
<keyword evidence="13" id="KW-1185">Reference proteome</keyword>
<evidence type="ECO:0000256" key="4">
    <source>
        <dbReference type="ARBA" id="ARBA00022695"/>
    </source>
</evidence>
<keyword evidence="3" id="KW-0808">Transferase</keyword>
<comment type="catalytic activity">
    <reaction evidence="8">
        <text>DNA(n) + a 2'-deoxyribonucleoside 5'-triphosphate = DNA(n+1) + diphosphate</text>
        <dbReference type="Rhea" id="RHEA:22508"/>
        <dbReference type="Rhea" id="RHEA-COMP:17339"/>
        <dbReference type="Rhea" id="RHEA-COMP:17340"/>
        <dbReference type="ChEBI" id="CHEBI:33019"/>
        <dbReference type="ChEBI" id="CHEBI:61560"/>
        <dbReference type="ChEBI" id="CHEBI:173112"/>
        <dbReference type="EC" id="2.7.7.7"/>
    </reaction>
</comment>
<dbReference type="NCBIfam" id="TIGR01128">
    <property type="entry name" value="holA"/>
    <property type="match status" value="1"/>
</dbReference>
<dbReference type="InterPro" id="IPR005790">
    <property type="entry name" value="DNA_polIII_delta"/>
</dbReference>
<gene>
    <name evidence="12" type="ORF">IFO71_14695</name>
</gene>
<protein>
    <recommendedName>
        <fullName evidence="2 9">DNA polymerase III subunit delta</fullName>
        <ecNumber evidence="1 9">2.7.7.7</ecNumber>
    </recommendedName>
</protein>
<dbReference type="InterPro" id="IPR048466">
    <property type="entry name" value="DNA_pol3_delta-like_C"/>
</dbReference>
<keyword evidence="5" id="KW-0235">DNA replication</keyword>
<dbReference type="GO" id="GO:0006261">
    <property type="term" value="P:DNA-templated DNA replication"/>
    <property type="evidence" value="ECO:0007669"/>
    <property type="project" value="TreeGrafter"/>
</dbReference>
<dbReference type="InterPro" id="IPR027417">
    <property type="entry name" value="P-loop_NTPase"/>
</dbReference>
<accession>A0AAW3ZQY3</accession>
<dbReference type="PANTHER" id="PTHR34388:SF1">
    <property type="entry name" value="DNA POLYMERASE III SUBUNIT DELTA"/>
    <property type="match status" value="1"/>
</dbReference>
<feature type="domain" description="DNA polymerase III delta N-terminal" evidence="10">
    <location>
        <begin position="21"/>
        <end position="127"/>
    </location>
</feature>
<evidence type="ECO:0000259" key="10">
    <source>
        <dbReference type="Pfam" id="PF06144"/>
    </source>
</evidence>
<evidence type="ECO:0000313" key="13">
    <source>
        <dbReference type="Proteomes" id="UP000613768"/>
    </source>
</evidence>
<keyword evidence="4" id="KW-0548">Nucleotidyltransferase</keyword>
<name>A0AAW3ZQY3_9GAMM</name>
<dbReference type="EC" id="2.7.7.7" evidence="1 9"/>
<dbReference type="GO" id="GO:0009360">
    <property type="term" value="C:DNA polymerase III complex"/>
    <property type="evidence" value="ECO:0007669"/>
    <property type="project" value="UniProtKB-UniRule"/>
</dbReference>
<proteinExistence type="inferred from homology"/>
<evidence type="ECO:0000259" key="11">
    <source>
        <dbReference type="Pfam" id="PF21694"/>
    </source>
</evidence>
<evidence type="ECO:0000256" key="6">
    <source>
        <dbReference type="ARBA" id="ARBA00022932"/>
    </source>
</evidence>
<dbReference type="InterPro" id="IPR010372">
    <property type="entry name" value="DNA_pol3_delta_N"/>
</dbReference>
<dbReference type="EMBL" id="JACYTR010000037">
    <property type="protein sequence ID" value="MBD8526987.1"/>
    <property type="molecule type" value="Genomic_DNA"/>
</dbReference>
<comment type="caution">
    <text evidence="12">The sequence shown here is derived from an EMBL/GenBank/DDBJ whole genome shotgun (WGS) entry which is preliminary data.</text>
</comment>
<feature type="domain" description="DNA polymerase III delta subunit-like C-terminal" evidence="11">
    <location>
        <begin position="212"/>
        <end position="316"/>
    </location>
</feature>
<evidence type="ECO:0000313" key="12">
    <source>
        <dbReference type="EMBL" id="MBD8526987.1"/>
    </source>
</evidence>
<evidence type="ECO:0000256" key="9">
    <source>
        <dbReference type="NCBIfam" id="TIGR01128"/>
    </source>
</evidence>
<dbReference type="AlphaFoldDB" id="A0AAW3ZQY3"/>
<evidence type="ECO:0000256" key="5">
    <source>
        <dbReference type="ARBA" id="ARBA00022705"/>
    </source>
</evidence>
<dbReference type="Proteomes" id="UP000613768">
    <property type="component" value="Unassembled WGS sequence"/>
</dbReference>
<dbReference type="RefSeq" id="WP_192030409.1">
    <property type="nucleotide sequence ID" value="NZ_JACYTR010000037.1"/>
</dbReference>
<dbReference type="Gene3D" id="1.20.272.10">
    <property type="match status" value="1"/>
</dbReference>
<keyword evidence="6" id="KW-0239">DNA-directed DNA polymerase</keyword>
<dbReference type="InterPro" id="IPR008921">
    <property type="entry name" value="DNA_pol3_clamp-load_cplx_C"/>
</dbReference>
<dbReference type="CDD" id="cd18138">
    <property type="entry name" value="HLD_clamp_pol_III_delta"/>
    <property type="match status" value="1"/>
</dbReference>
<evidence type="ECO:0000256" key="7">
    <source>
        <dbReference type="ARBA" id="ARBA00034754"/>
    </source>
</evidence>
<dbReference type="SUPFAM" id="SSF52540">
    <property type="entry name" value="P-loop containing nucleoside triphosphate hydrolases"/>
    <property type="match status" value="1"/>
</dbReference>
<dbReference type="Gene3D" id="1.10.8.60">
    <property type="match status" value="1"/>
</dbReference>
<dbReference type="Gene3D" id="3.40.50.300">
    <property type="entry name" value="P-loop containing nucleotide triphosphate hydrolases"/>
    <property type="match status" value="1"/>
</dbReference>
<dbReference type="GO" id="GO:0003887">
    <property type="term" value="F:DNA-directed DNA polymerase activity"/>
    <property type="evidence" value="ECO:0007669"/>
    <property type="project" value="UniProtKB-UniRule"/>
</dbReference>
<sequence length="344" mass="37948">MPLQLAQLDRQLAEQRLANVYLIAGSEDLLRIEASDAVRALARELGFTEREVFDVESGFDWNSLTMSGASMSLFASRRLIELRLPTGKPGKEGGAAIEQWCANPPPDTCLLIIANDWSRTHEGRWSQAVDNAGVFLPIWPLKPNEFPGWLQRRLRAAKLDVEADAVALLGERVEGNLLAASQEIEKLALLCRGERITAERMLALVADSARFSVFSLTEVAMAGDGERALRMLRGLRAEGEQIVPLMNWVAGQVQILALAAQVADSGGNLATVWQQARVWESRQPLYRKTVQRLGNRGAARLLRACAQLDLASKGRDDEDPWRLLERILLALANARALDLLQPAG</sequence>
<dbReference type="Pfam" id="PF21694">
    <property type="entry name" value="DNA_pol3_delta_C"/>
    <property type="match status" value="1"/>
</dbReference>